<gene>
    <name evidence="1" type="ORF">MILVUS5_LOCUS6862</name>
</gene>
<evidence type="ECO:0000313" key="2">
    <source>
        <dbReference type="Proteomes" id="UP001177021"/>
    </source>
</evidence>
<protein>
    <submittedName>
        <fullName evidence="1">Uncharacterized protein</fullName>
    </submittedName>
</protein>
<accession>A0ACB0IWT3</accession>
<dbReference type="Proteomes" id="UP001177021">
    <property type="component" value="Unassembled WGS sequence"/>
</dbReference>
<dbReference type="EMBL" id="CASHSV030000002">
    <property type="protein sequence ID" value="CAJ2636350.1"/>
    <property type="molecule type" value="Genomic_DNA"/>
</dbReference>
<organism evidence="1 2">
    <name type="scientific">Trifolium pratense</name>
    <name type="common">Red clover</name>
    <dbReference type="NCBI Taxonomy" id="57577"/>
    <lineage>
        <taxon>Eukaryota</taxon>
        <taxon>Viridiplantae</taxon>
        <taxon>Streptophyta</taxon>
        <taxon>Embryophyta</taxon>
        <taxon>Tracheophyta</taxon>
        <taxon>Spermatophyta</taxon>
        <taxon>Magnoliopsida</taxon>
        <taxon>eudicotyledons</taxon>
        <taxon>Gunneridae</taxon>
        <taxon>Pentapetalae</taxon>
        <taxon>rosids</taxon>
        <taxon>fabids</taxon>
        <taxon>Fabales</taxon>
        <taxon>Fabaceae</taxon>
        <taxon>Papilionoideae</taxon>
        <taxon>50 kb inversion clade</taxon>
        <taxon>NPAAA clade</taxon>
        <taxon>Hologalegina</taxon>
        <taxon>IRL clade</taxon>
        <taxon>Trifolieae</taxon>
        <taxon>Trifolium</taxon>
    </lineage>
</organism>
<keyword evidence="2" id="KW-1185">Reference proteome</keyword>
<name>A0ACB0IWT3_TRIPR</name>
<comment type="caution">
    <text evidence="1">The sequence shown here is derived from an EMBL/GenBank/DDBJ whole genome shotgun (WGS) entry which is preliminary data.</text>
</comment>
<sequence length="233" mass="26350">MTNLNFGINKSGKNIKKSRLQQIIDFRNNVITSGRNRYPQDKVHNIHKDDFKSFVQHHTEKQSNGSKSLAENEITRLQKIRPPPLSITRPQIPIQVPVPVQIITSPPAPYNVLSSNGPPLVDHSWTNIVESPISAFVRNFLNSPQKQIMNNANVQYQPDHFPFQTQVVTNVQHTQSTFSLVPNPLMHLNASNENFTMNGGNQFVNDFPESPTLEFLLSSPTSNETLLFPLVTF</sequence>
<evidence type="ECO:0000313" key="1">
    <source>
        <dbReference type="EMBL" id="CAJ2636350.1"/>
    </source>
</evidence>
<reference evidence="1" key="1">
    <citation type="submission" date="2023-10" db="EMBL/GenBank/DDBJ databases">
        <authorList>
            <person name="Rodriguez Cubillos JULIANA M."/>
            <person name="De Vega J."/>
        </authorList>
    </citation>
    <scope>NUCLEOTIDE SEQUENCE</scope>
</reference>
<proteinExistence type="predicted"/>